<dbReference type="EMBL" id="JASUXU010000029">
    <property type="protein sequence ID" value="KAK0319574.1"/>
    <property type="molecule type" value="Genomic_DNA"/>
</dbReference>
<name>A0AAN6JCP3_9PEZI</name>
<organism evidence="2 3">
    <name type="scientific">Friedmanniomyces endolithicus</name>
    <dbReference type="NCBI Taxonomy" id="329885"/>
    <lineage>
        <taxon>Eukaryota</taxon>
        <taxon>Fungi</taxon>
        <taxon>Dikarya</taxon>
        <taxon>Ascomycota</taxon>
        <taxon>Pezizomycotina</taxon>
        <taxon>Dothideomycetes</taxon>
        <taxon>Dothideomycetidae</taxon>
        <taxon>Mycosphaerellales</taxon>
        <taxon>Teratosphaeriaceae</taxon>
        <taxon>Friedmanniomyces</taxon>
    </lineage>
</organism>
<reference evidence="2" key="1">
    <citation type="submission" date="2021-12" db="EMBL/GenBank/DDBJ databases">
        <title>Black yeast isolated from Biological Soil Crust.</title>
        <authorList>
            <person name="Kurbessoian T."/>
        </authorList>
    </citation>
    <scope>NUCLEOTIDE SEQUENCE</scope>
    <source>
        <strain evidence="2">CCFEE 5208</strain>
    </source>
</reference>
<feature type="region of interest" description="Disordered" evidence="1">
    <location>
        <begin position="1"/>
        <end position="141"/>
    </location>
</feature>
<dbReference type="AlphaFoldDB" id="A0AAN6JCP3"/>
<protein>
    <submittedName>
        <fullName evidence="2">Uncharacterized protein</fullName>
    </submittedName>
</protein>
<proteinExistence type="predicted"/>
<accession>A0AAN6JCP3</accession>
<evidence type="ECO:0000256" key="1">
    <source>
        <dbReference type="SAM" id="MobiDB-lite"/>
    </source>
</evidence>
<feature type="compositionally biased region" description="Basic and acidic residues" evidence="1">
    <location>
        <begin position="1"/>
        <end position="11"/>
    </location>
</feature>
<gene>
    <name evidence="2" type="ORF">LTR82_009279</name>
</gene>
<evidence type="ECO:0000313" key="2">
    <source>
        <dbReference type="EMBL" id="KAK0319574.1"/>
    </source>
</evidence>
<dbReference type="Proteomes" id="UP001168146">
    <property type="component" value="Unassembled WGS sequence"/>
</dbReference>
<evidence type="ECO:0000313" key="3">
    <source>
        <dbReference type="Proteomes" id="UP001168146"/>
    </source>
</evidence>
<feature type="compositionally biased region" description="Basic and acidic residues" evidence="1">
    <location>
        <begin position="106"/>
        <end position="130"/>
    </location>
</feature>
<comment type="caution">
    <text evidence="2">The sequence shown here is derived from an EMBL/GenBank/DDBJ whole genome shotgun (WGS) entry which is preliminary data.</text>
</comment>
<sequence length="209" mass="22581">MSGSVRDRVSRLETSSTFEPASPELPRRLSQPPVVANNQVRSPGLVASGRPRPPVPPKAKSLGGIPVTGGRSSRSLEIRLPDPEGTEDEDFLVLKHGDPTPGQNARDSEWISLERRSSPGPRLSRDEDLRPPLPVRRSPSPFAGIAQGFGNLGIDAPKVFRTFSNNAKIAVKNVQSDAQKLFQNVSEGVQKTFGTLQRESPKAFMGAAQ</sequence>